<dbReference type="GO" id="GO:0003677">
    <property type="term" value="F:DNA binding"/>
    <property type="evidence" value="ECO:0007669"/>
    <property type="project" value="UniProtKB-KW"/>
</dbReference>
<keyword evidence="2" id="KW-0805">Transcription regulation</keyword>
<evidence type="ECO:0000256" key="4">
    <source>
        <dbReference type="ARBA" id="ARBA00023163"/>
    </source>
</evidence>
<comment type="caution">
    <text evidence="8">The sequence shown here is derived from an EMBL/GenBank/DDBJ whole genome shotgun (WGS) entry which is preliminary data.</text>
</comment>
<evidence type="ECO:0000256" key="5">
    <source>
        <dbReference type="ARBA" id="ARBA00023242"/>
    </source>
</evidence>
<dbReference type="EMBL" id="JBEDUW010000006">
    <property type="protein sequence ID" value="KAK9919798.1"/>
    <property type="molecule type" value="Genomic_DNA"/>
</dbReference>
<evidence type="ECO:0000256" key="6">
    <source>
        <dbReference type="SAM" id="MobiDB-lite"/>
    </source>
</evidence>
<dbReference type="Proteomes" id="UP001457282">
    <property type="component" value="Unassembled WGS sequence"/>
</dbReference>
<dbReference type="InterPro" id="IPR036093">
    <property type="entry name" value="NAC_dom_sf"/>
</dbReference>
<dbReference type="AlphaFoldDB" id="A0AAW1W7H5"/>
<dbReference type="PROSITE" id="PS51005">
    <property type="entry name" value="NAC"/>
    <property type="match status" value="1"/>
</dbReference>
<sequence>MQGYQVGVRFHPKDYEVVGHYLANKSRMGKNFNSKFIHDCDDFYGEREPWVIWDMYGGSKFGEGEPLYFFIKRIKQNPNSKRFTRKVGSGTWSGEYSKHVLARDGATGKPHKIGTMRNFRYENGRYTDQNGVWLMAEYEMAEEDALVLCALRKNSRKAPQPYPDQRDITTEKKSANDKKRKRHQPGKQNKKKRRKRLMRLPKIFNPKN</sequence>
<dbReference type="Gene3D" id="2.170.150.80">
    <property type="entry name" value="NAC domain"/>
    <property type="match status" value="1"/>
</dbReference>
<dbReference type="PANTHER" id="PTHR31989">
    <property type="entry name" value="NAC DOMAIN-CONTAINING PROTEIN 82-RELATED"/>
    <property type="match status" value="1"/>
</dbReference>
<dbReference type="Pfam" id="PF02365">
    <property type="entry name" value="NAM"/>
    <property type="match status" value="1"/>
</dbReference>
<dbReference type="GO" id="GO:0006355">
    <property type="term" value="P:regulation of DNA-templated transcription"/>
    <property type="evidence" value="ECO:0007669"/>
    <property type="project" value="InterPro"/>
</dbReference>
<feature type="region of interest" description="Disordered" evidence="6">
    <location>
        <begin position="156"/>
        <end position="208"/>
    </location>
</feature>
<dbReference type="GO" id="GO:0005634">
    <property type="term" value="C:nucleus"/>
    <property type="evidence" value="ECO:0007669"/>
    <property type="project" value="UniProtKB-SubCell"/>
</dbReference>
<keyword evidence="9" id="KW-1185">Reference proteome</keyword>
<evidence type="ECO:0000256" key="2">
    <source>
        <dbReference type="ARBA" id="ARBA00023015"/>
    </source>
</evidence>
<evidence type="ECO:0000259" key="7">
    <source>
        <dbReference type="PROSITE" id="PS51005"/>
    </source>
</evidence>
<comment type="subcellular location">
    <subcellularLocation>
        <location evidence="1">Nucleus</location>
    </subcellularLocation>
</comment>
<feature type="domain" description="NAC" evidence="7">
    <location>
        <begin position="4"/>
        <end position="157"/>
    </location>
</feature>
<protein>
    <recommendedName>
        <fullName evidence="7">NAC domain-containing protein</fullName>
    </recommendedName>
</protein>
<evidence type="ECO:0000256" key="1">
    <source>
        <dbReference type="ARBA" id="ARBA00004123"/>
    </source>
</evidence>
<name>A0AAW1W7H5_RUBAR</name>
<evidence type="ECO:0000313" key="8">
    <source>
        <dbReference type="EMBL" id="KAK9919798.1"/>
    </source>
</evidence>
<feature type="compositionally biased region" description="Basic residues" evidence="6">
    <location>
        <begin position="178"/>
        <end position="199"/>
    </location>
</feature>
<feature type="compositionally biased region" description="Basic and acidic residues" evidence="6">
    <location>
        <begin position="164"/>
        <end position="177"/>
    </location>
</feature>
<keyword evidence="3" id="KW-0238">DNA-binding</keyword>
<dbReference type="SUPFAM" id="SSF101941">
    <property type="entry name" value="NAC domain"/>
    <property type="match status" value="1"/>
</dbReference>
<accession>A0AAW1W7H5</accession>
<dbReference type="InterPro" id="IPR003441">
    <property type="entry name" value="NAC-dom"/>
</dbReference>
<organism evidence="8 9">
    <name type="scientific">Rubus argutus</name>
    <name type="common">Southern blackberry</name>
    <dbReference type="NCBI Taxonomy" id="59490"/>
    <lineage>
        <taxon>Eukaryota</taxon>
        <taxon>Viridiplantae</taxon>
        <taxon>Streptophyta</taxon>
        <taxon>Embryophyta</taxon>
        <taxon>Tracheophyta</taxon>
        <taxon>Spermatophyta</taxon>
        <taxon>Magnoliopsida</taxon>
        <taxon>eudicotyledons</taxon>
        <taxon>Gunneridae</taxon>
        <taxon>Pentapetalae</taxon>
        <taxon>rosids</taxon>
        <taxon>fabids</taxon>
        <taxon>Rosales</taxon>
        <taxon>Rosaceae</taxon>
        <taxon>Rosoideae</taxon>
        <taxon>Rosoideae incertae sedis</taxon>
        <taxon>Rubus</taxon>
    </lineage>
</organism>
<proteinExistence type="predicted"/>
<gene>
    <name evidence="8" type="ORF">M0R45_028375</name>
</gene>
<evidence type="ECO:0000313" key="9">
    <source>
        <dbReference type="Proteomes" id="UP001457282"/>
    </source>
</evidence>
<keyword evidence="4" id="KW-0804">Transcription</keyword>
<reference evidence="8 9" key="1">
    <citation type="journal article" date="2023" name="G3 (Bethesda)">
        <title>A chromosome-length genome assembly and annotation of blackberry (Rubus argutus, cv. 'Hillquist').</title>
        <authorList>
            <person name="Bruna T."/>
            <person name="Aryal R."/>
            <person name="Dudchenko O."/>
            <person name="Sargent D.J."/>
            <person name="Mead D."/>
            <person name="Buti M."/>
            <person name="Cavallini A."/>
            <person name="Hytonen T."/>
            <person name="Andres J."/>
            <person name="Pham M."/>
            <person name="Weisz D."/>
            <person name="Mascagni F."/>
            <person name="Usai G."/>
            <person name="Natali L."/>
            <person name="Bassil N."/>
            <person name="Fernandez G.E."/>
            <person name="Lomsadze A."/>
            <person name="Armour M."/>
            <person name="Olukolu B."/>
            <person name="Poorten T."/>
            <person name="Britton C."/>
            <person name="Davik J."/>
            <person name="Ashrafi H."/>
            <person name="Aiden E.L."/>
            <person name="Borodovsky M."/>
            <person name="Worthington M."/>
        </authorList>
    </citation>
    <scope>NUCLEOTIDE SEQUENCE [LARGE SCALE GENOMIC DNA]</scope>
    <source>
        <strain evidence="8">PI 553951</strain>
    </source>
</reference>
<evidence type="ECO:0000256" key="3">
    <source>
        <dbReference type="ARBA" id="ARBA00023125"/>
    </source>
</evidence>
<keyword evidence="5" id="KW-0539">Nucleus</keyword>